<organism evidence="1 2">
    <name type="scientific">Symbiodinium natans</name>
    <dbReference type="NCBI Taxonomy" id="878477"/>
    <lineage>
        <taxon>Eukaryota</taxon>
        <taxon>Sar</taxon>
        <taxon>Alveolata</taxon>
        <taxon>Dinophyceae</taxon>
        <taxon>Suessiales</taxon>
        <taxon>Symbiodiniaceae</taxon>
        <taxon>Symbiodinium</taxon>
    </lineage>
</organism>
<sequence length="1147" mass="131028">MTFLDYLLPRQTMEALLAARDRQQPIQVQLDNENYTAFSETGSEHEVVVRINSHPIQLIVLEKCLNWAYVSAKASATLAVLEVDGHKAHLRLPEHGREAYGCLSEVSDICPAVRVRVGWELMTDEEVFATASFREAFEQIRLRCGRLEGHMKDQYCRTILRLFWKPRFWHVWSLPFPEDPQVRLAYVSYACAFAAEQLGASAREIVREAWDRAFPEQESAAKTMRARFNEYFDTEDRTTGFHPLCEERPSSRVFSYTRMQSLLDRASALRKNVSKPLGERRIEANQLVLRLEDAEAHFEDCLQRENEGERIVIFERAQRMACDGIWYQKLCFEYQCKKEESVRVQVPEERHLRESWSTDCKSYKIVVPCAKVHVERRSNRGEIKDTSAVDKLWAGGSVELTGAWMSSLDVRIRIYTTLSDMYVWQEGKRKMKDTEEYRRVMKKELQLLAQNEAEFELSRPSAAIFCTTLPVDEDDKVTLASLFEAVRQRFRCRKVSLPFKETNLEEKQRLLIEDTRYWTGIQVVLGEPMDMECKCCNPDGDTFRKVLHVSEDNAVALAPLFEAVRQHFGYSNACLCDAKGNHFAEEQRLSATDSGVVIATEERPLLQMDVLVRNDTRVEFKIMNDSEINMQGVAVIWHADGDQGTAGIGALLAGQSMVVRKVMVPDHAVFMIHAELQSGLQLCIGSEDFQLGEQEVISCFAARSVADRKVICARGSEQVVFRILRRRQMSGWMEQVEGHVRLAELGLPLFLEFPNPIDLLNSGIRAFKLGPVKCKLQELFLWESLLTFLADHPAECVLLLLDVEPGRMDGLVPQRYCRRPCPDKDGDECGKVVCEHRRYAWAEAGMQIKDVRGKIVLLGPSFWTNIRPPVSWREWYGDSQSALNNCSVDDQNRPFEVNPGSWECGCWRQGKRGRERAATNKILRSEAYLVQAVLPPARPLAITLQPYAVDIGVSIGLARVRHLQMGAVDDPVYEATVRSLLPRLLFLLFSDASTEMRAWEAWAQIKACTSCRNLTELGRYWKQLEESTMSPTVRDFWKLARFLVSGHLIWQPLELDEKLNLLQGLCELLAHYNCHPLVISEFWACCALCAGAALHLNNLTRAVSRRGQVTPQQRALHLLLTRGPDAGWEELSHYCANSWRKASQAVG</sequence>
<keyword evidence="2" id="KW-1185">Reference proteome</keyword>
<name>A0A812J6R5_9DINO</name>
<comment type="caution">
    <text evidence="1">The sequence shown here is derived from an EMBL/GenBank/DDBJ whole genome shotgun (WGS) entry which is preliminary data.</text>
</comment>
<evidence type="ECO:0000313" key="2">
    <source>
        <dbReference type="Proteomes" id="UP000604046"/>
    </source>
</evidence>
<reference evidence="1" key="1">
    <citation type="submission" date="2021-02" db="EMBL/GenBank/DDBJ databases">
        <authorList>
            <person name="Dougan E. K."/>
            <person name="Rhodes N."/>
            <person name="Thang M."/>
            <person name="Chan C."/>
        </authorList>
    </citation>
    <scope>NUCLEOTIDE SEQUENCE</scope>
</reference>
<dbReference type="AlphaFoldDB" id="A0A812J6R5"/>
<dbReference type="EMBL" id="CAJNDS010000364">
    <property type="protein sequence ID" value="CAE7197916.1"/>
    <property type="molecule type" value="Genomic_DNA"/>
</dbReference>
<protein>
    <submittedName>
        <fullName evidence="1">Uncharacterized protein</fullName>
    </submittedName>
</protein>
<proteinExistence type="predicted"/>
<feature type="non-terminal residue" evidence="1">
    <location>
        <position position="1"/>
    </location>
</feature>
<accession>A0A812J6R5</accession>
<gene>
    <name evidence="1" type="ORF">SNAT2548_LOCUS5652</name>
</gene>
<evidence type="ECO:0000313" key="1">
    <source>
        <dbReference type="EMBL" id="CAE7197916.1"/>
    </source>
</evidence>
<dbReference type="Proteomes" id="UP000604046">
    <property type="component" value="Unassembled WGS sequence"/>
</dbReference>